<comment type="caution">
    <text evidence="1">The sequence shown here is derived from an EMBL/GenBank/DDBJ whole genome shotgun (WGS) entry which is preliminary data.</text>
</comment>
<gene>
    <name evidence="1" type="ORF">SDC9_173525</name>
</gene>
<accession>A0A645GGM1</accession>
<dbReference type="AlphaFoldDB" id="A0A645GGM1"/>
<proteinExistence type="predicted"/>
<reference evidence="1" key="1">
    <citation type="submission" date="2019-08" db="EMBL/GenBank/DDBJ databases">
        <authorList>
            <person name="Kucharzyk K."/>
            <person name="Murdoch R.W."/>
            <person name="Higgins S."/>
            <person name="Loffler F."/>
        </authorList>
    </citation>
    <scope>NUCLEOTIDE SEQUENCE</scope>
</reference>
<evidence type="ECO:0000313" key="1">
    <source>
        <dbReference type="EMBL" id="MPN26101.1"/>
    </source>
</evidence>
<protein>
    <submittedName>
        <fullName evidence="1">Uncharacterized protein</fullName>
    </submittedName>
</protein>
<organism evidence="1">
    <name type="scientific">bioreactor metagenome</name>
    <dbReference type="NCBI Taxonomy" id="1076179"/>
    <lineage>
        <taxon>unclassified sequences</taxon>
        <taxon>metagenomes</taxon>
        <taxon>ecological metagenomes</taxon>
    </lineage>
</organism>
<sequence length="51" mass="5868">MILSVRTKIEITAQLIKRILSNTYSDKAAKVPFWIKTIDDYVISVTEQLVN</sequence>
<dbReference type="EMBL" id="VSSQ01075523">
    <property type="protein sequence ID" value="MPN26101.1"/>
    <property type="molecule type" value="Genomic_DNA"/>
</dbReference>
<name>A0A645GGM1_9ZZZZ</name>